<dbReference type="Gene3D" id="3.80.10.10">
    <property type="entry name" value="Ribonuclease Inhibitor"/>
    <property type="match status" value="1"/>
</dbReference>
<dbReference type="Gramene" id="TVU17827">
    <property type="protein sequence ID" value="TVU17827"/>
    <property type="gene ID" value="EJB05_33887"/>
</dbReference>
<dbReference type="SUPFAM" id="SSF52047">
    <property type="entry name" value="RNI-like"/>
    <property type="match status" value="1"/>
</dbReference>
<dbReference type="EMBL" id="RWGY01000029">
    <property type="protein sequence ID" value="TVU17827.1"/>
    <property type="molecule type" value="Genomic_DNA"/>
</dbReference>
<dbReference type="AlphaFoldDB" id="A0A5J9U309"/>
<protein>
    <recommendedName>
        <fullName evidence="1">F-box/LRR-repeat protein 15/At3g58940/PEG3-like LRR domain-containing protein</fullName>
    </recommendedName>
</protein>
<sequence>MMMHVFQMRRMEDVHSVGRNRHHHLARNHGVRVDDRAKWWKKPPMSTRSTCTLVSSYMFVSDLPAVLDGWLLSPALENLQELKFCYDPLDSPSPLMPRSALRFSTLRVADFGCCQFPDDAAHQLHFPNLQRLALGSVIISEDSLHAMLAGCPALDRWELKYCSEALPKAADATFRPGLLLHRPH</sequence>
<dbReference type="Proteomes" id="UP000324897">
    <property type="component" value="Chromosome 7"/>
</dbReference>
<feature type="non-terminal residue" evidence="2">
    <location>
        <position position="1"/>
    </location>
</feature>
<evidence type="ECO:0000259" key="1">
    <source>
        <dbReference type="Pfam" id="PF24758"/>
    </source>
</evidence>
<dbReference type="OrthoDB" id="696495at2759"/>
<dbReference type="InterPro" id="IPR032675">
    <property type="entry name" value="LRR_dom_sf"/>
</dbReference>
<evidence type="ECO:0000313" key="2">
    <source>
        <dbReference type="EMBL" id="TVU17827.1"/>
    </source>
</evidence>
<keyword evidence="3" id="KW-1185">Reference proteome</keyword>
<reference evidence="2 3" key="1">
    <citation type="journal article" date="2019" name="Sci. Rep.">
        <title>A high-quality genome of Eragrostis curvula grass provides insights into Poaceae evolution and supports new strategies to enhance forage quality.</title>
        <authorList>
            <person name="Carballo J."/>
            <person name="Santos B.A.C.M."/>
            <person name="Zappacosta D."/>
            <person name="Garbus I."/>
            <person name="Selva J.P."/>
            <person name="Gallo C.A."/>
            <person name="Diaz A."/>
            <person name="Albertini E."/>
            <person name="Caccamo M."/>
            <person name="Echenique V."/>
        </authorList>
    </citation>
    <scope>NUCLEOTIDE SEQUENCE [LARGE SCALE GENOMIC DNA]</scope>
    <source>
        <strain evidence="3">cv. Victoria</strain>
        <tissue evidence="2">Leaf</tissue>
    </source>
</reference>
<feature type="domain" description="F-box/LRR-repeat protein 15/At3g58940/PEG3-like LRR" evidence="1">
    <location>
        <begin position="67"/>
        <end position="164"/>
    </location>
</feature>
<gene>
    <name evidence="2" type="ORF">EJB05_33887</name>
</gene>
<organism evidence="2 3">
    <name type="scientific">Eragrostis curvula</name>
    <name type="common">weeping love grass</name>
    <dbReference type="NCBI Taxonomy" id="38414"/>
    <lineage>
        <taxon>Eukaryota</taxon>
        <taxon>Viridiplantae</taxon>
        <taxon>Streptophyta</taxon>
        <taxon>Embryophyta</taxon>
        <taxon>Tracheophyta</taxon>
        <taxon>Spermatophyta</taxon>
        <taxon>Magnoliopsida</taxon>
        <taxon>Liliopsida</taxon>
        <taxon>Poales</taxon>
        <taxon>Poaceae</taxon>
        <taxon>PACMAD clade</taxon>
        <taxon>Chloridoideae</taxon>
        <taxon>Eragrostideae</taxon>
        <taxon>Eragrostidinae</taxon>
        <taxon>Eragrostis</taxon>
    </lineage>
</organism>
<dbReference type="PANTHER" id="PTHR32141">
    <property type="match status" value="1"/>
</dbReference>
<dbReference type="PANTHER" id="PTHR32141:SF168">
    <property type="entry name" value="OS12G0595200 PROTEIN"/>
    <property type="match status" value="1"/>
</dbReference>
<evidence type="ECO:0000313" key="3">
    <source>
        <dbReference type="Proteomes" id="UP000324897"/>
    </source>
</evidence>
<dbReference type="InterPro" id="IPR055302">
    <property type="entry name" value="F-box_dom-containing"/>
</dbReference>
<name>A0A5J9U309_9POAL</name>
<dbReference type="Pfam" id="PF24758">
    <property type="entry name" value="LRR_At5g56370"/>
    <property type="match status" value="1"/>
</dbReference>
<dbReference type="InterPro" id="IPR055411">
    <property type="entry name" value="LRR_FXL15/At3g58940/PEG3-like"/>
</dbReference>
<accession>A0A5J9U309</accession>
<proteinExistence type="predicted"/>
<comment type="caution">
    <text evidence="2">The sequence shown here is derived from an EMBL/GenBank/DDBJ whole genome shotgun (WGS) entry which is preliminary data.</text>
</comment>